<dbReference type="EMBL" id="PPSK01000010">
    <property type="protein sequence ID" value="POB03024.1"/>
    <property type="molecule type" value="Genomic_DNA"/>
</dbReference>
<evidence type="ECO:0000313" key="1">
    <source>
        <dbReference type="EMBL" id="POB03024.1"/>
    </source>
</evidence>
<dbReference type="RefSeq" id="WP_104738647.1">
    <property type="nucleotide sequence ID" value="NZ_BMHR01000010.1"/>
</dbReference>
<reference evidence="1 2" key="1">
    <citation type="submission" date="2018-01" db="EMBL/GenBank/DDBJ databases">
        <title>Draft genome of the type strain Pseudomonas oceani DSM 100277 isolated from the deep water in Okinawa trough, northwestern Pacific Ocean.</title>
        <authorList>
            <person name="Gomila M."/>
            <person name="Mulet M."/>
            <person name="Garcia-Valdes E."/>
            <person name="Lalucat J."/>
        </authorList>
    </citation>
    <scope>NUCLEOTIDE SEQUENCE [LARGE SCALE GENOMIC DNA]</scope>
    <source>
        <strain evidence="1 2">DSM 100277</strain>
    </source>
</reference>
<protein>
    <submittedName>
        <fullName evidence="1">Uncharacterized protein</fullName>
    </submittedName>
</protein>
<comment type="caution">
    <text evidence="1">The sequence shown here is derived from an EMBL/GenBank/DDBJ whole genome shotgun (WGS) entry which is preliminary data.</text>
</comment>
<proteinExistence type="predicted"/>
<gene>
    <name evidence="1" type="ORF">C1949_11705</name>
</gene>
<dbReference type="Proteomes" id="UP000243451">
    <property type="component" value="Unassembled WGS sequence"/>
</dbReference>
<dbReference type="AlphaFoldDB" id="A0A2P4EUA7"/>
<accession>A0A2P4EUA7</accession>
<keyword evidence="2" id="KW-1185">Reference proteome</keyword>
<dbReference type="OrthoDB" id="6933143at2"/>
<name>A0A2P4EUA7_9GAMM</name>
<evidence type="ECO:0000313" key="2">
    <source>
        <dbReference type="Proteomes" id="UP000243451"/>
    </source>
</evidence>
<organism evidence="1 2">
    <name type="scientific">Halopseudomonas oceani</name>
    <dbReference type="NCBI Taxonomy" id="1708783"/>
    <lineage>
        <taxon>Bacteria</taxon>
        <taxon>Pseudomonadati</taxon>
        <taxon>Pseudomonadota</taxon>
        <taxon>Gammaproteobacteria</taxon>
        <taxon>Pseudomonadales</taxon>
        <taxon>Pseudomonadaceae</taxon>
        <taxon>Halopseudomonas</taxon>
    </lineage>
</organism>
<sequence>MTEAHLDAIRKLKIEDGDILVLPQDVSPSDINQFMDTLRELATPPQRVMVIVGPLDKLSEADMNAAGWYRK</sequence>